<organism evidence="1 2">
    <name type="scientific">Acaulospora colombiana</name>
    <dbReference type="NCBI Taxonomy" id="27376"/>
    <lineage>
        <taxon>Eukaryota</taxon>
        <taxon>Fungi</taxon>
        <taxon>Fungi incertae sedis</taxon>
        <taxon>Mucoromycota</taxon>
        <taxon>Glomeromycotina</taxon>
        <taxon>Glomeromycetes</taxon>
        <taxon>Diversisporales</taxon>
        <taxon>Acaulosporaceae</taxon>
        <taxon>Acaulospora</taxon>
    </lineage>
</organism>
<evidence type="ECO:0000313" key="1">
    <source>
        <dbReference type="EMBL" id="CAG8690404.1"/>
    </source>
</evidence>
<comment type="caution">
    <text evidence="1">The sequence shown here is derived from an EMBL/GenBank/DDBJ whole genome shotgun (WGS) entry which is preliminary data.</text>
</comment>
<name>A0ACA9P6K5_9GLOM</name>
<accession>A0ACA9P6K5</accession>
<feature type="non-terminal residue" evidence="1">
    <location>
        <position position="116"/>
    </location>
</feature>
<dbReference type="Proteomes" id="UP000789525">
    <property type="component" value="Unassembled WGS sequence"/>
</dbReference>
<keyword evidence="2" id="KW-1185">Reference proteome</keyword>
<reference evidence="1" key="1">
    <citation type="submission" date="2021-06" db="EMBL/GenBank/DDBJ databases">
        <authorList>
            <person name="Kallberg Y."/>
            <person name="Tangrot J."/>
            <person name="Rosling A."/>
        </authorList>
    </citation>
    <scope>NUCLEOTIDE SEQUENCE</scope>
    <source>
        <strain evidence="1">CL356</strain>
    </source>
</reference>
<dbReference type="EMBL" id="CAJVPT010029345">
    <property type="protein sequence ID" value="CAG8690404.1"/>
    <property type="molecule type" value="Genomic_DNA"/>
</dbReference>
<proteinExistence type="predicted"/>
<gene>
    <name evidence="1" type="ORF">ACOLOM_LOCUS9800</name>
</gene>
<evidence type="ECO:0000313" key="2">
    <source>
        <dbReference type="Proteomes" id="UP000789525"/>
    </source>
</evidence>
<sequence>MDIDADIPPPVYSEFSASSSVSGPSLPREFSVGKFKTPPVIAVEDLQAHLRVLGAFSKLKEDVHHMNGGSQQEKDQAWVVYVNRAVHRFNTFMGTEWEGEFPGWTEENAPPLDVLM</sequence>
<protein>
    <submittedName>
        <fullName evidence="1">560_t:CDS:1</fullName>
    </submittedName>
</protein>